<feature type="domain" description="Aminoglycoside phosphotransferase" evidence="1">
    <location>
        <begin position="91"/>
        <end position="307"/>
    </location>
</feature>
<name>A0A9W7LBV5_9STRA</name>
<dbReference type="AlphaFoldDB" id="A0A9W7LBV5"/>
<protein>
    <recommendedName>
        <fullName evidence="1">Aminoglycoside phosphotransferase domain-containing protein</fullName>
    </recommendedName>
</protein>
<dbReference type="EMBL" id="BRYA01000231">
    <property type="protein sequence ID" value="GMI44889.1"/>
    <property type="molecule type" value="Genomic_DNA"/>
</dbReference>
<evidence type="ECO:0000313" key="2">
    <source>
        <dbReference type="EMBL" id="GMI44889.1"/>
    </source>
</evidence>
<dbReference type="PANTHER" id="PTHR11012">
    <property type="entry name" value="PROTEIN KINASE-LIKE DOMAIN-CONTAINING"/>
    <property type="match status" value="1"/>
</dbReference>
<evidence type="ECO:0000313" key="3">
    <source>
        <dbReference type="Proteomes" id="UP001165065"/>
    </source>
</evidence>
<accession>A0A9W7LBV5</accession>
<dbReference type="InterPro" id="IPR011009">
    <property type="entry name" value="Kinase-like_dom_sf"/>
</dbReference>
<dbReference type="SUPFAM" id="SSF56112">
    <property type="entry name" value="Protein kinase-like (PK-like)"/>
    <property type="match status" value="1"/>
</dbReference>
<dbReference type="Gene3D" id="3.90.1200.10">
    <property type="match status" value="1"/>
</dbReference>
<dbReference type="InterPro" id="IPR002575">
    <property type="entry name" value="Aminoglycoside_PTrfase"/>
</dbReference>
<dbReference type="Proteomes" id="UP001165065">
    <property type="component" value="Unassembled WGS sequence"/>
</dbReference>
<dbReference type="Pfam" id="PF01636">
    <property type="entry name" value="APH"/>
    <property type="match status" value="1"/>
</dbReference>
<gene>
    <name evidence="2" type="ORF">TrCOL_g3154</name>
</gene>
<comment type="caution">
    <text evidence="2">The sequence shown here is derived from an EMBL/GenBank/DDBJ whole genome shotgun (WGS) entry which is preliminary data.</text>
</comment>
<keyword evidence="3" id="KW-1185">Reference proteome</keyword>
<proteinExistence type="predicted"/>
<reference evidence="3" key="1">
    <citation type="journal article" date="2023" name="Commun. Biol.">
        <title>Genome analysis of Parmales, the sister group of diatoms, reveals the evolutionary specialization of diatoms from phago-mixotrophs to photoautotrophs.</title>
        <authorList>
            <person name="Ban H."/>
            <person name="Sato S."/>
            <person name="Yoshikawa S."/>
            <person name="Yamada K."/>
            <person name="Nakamura Y."/>
            <person name="Ichinomiya M."/>
            <person name="Sato N."/>
            <person name="Blanc-Mathieu R."/>
            <person name="Endo H."/>
            <person name="Kuwata A."/>
            <person name="Ogata H."/>
        </authorList>
    </citation>
    <scope>NUCLEOTIDE SEQUENCE [LARGE SCALE GENOMIC DNA]</scope>
</reference>
<dbReference type="PANTHER" id="PTHR11012:SF30">
    <property type="entry name" value="PROTEIN KINASE-LIKE DOMAIN-CONTAINING"/>
    <property type="match status" value="1"/>
</dbReference>
<organism evidence="2 3">
    <name type="scientific">Triparma columacea</name>
    <dbReference type="NCBI Taxonomy" id="722753"/>
    <lineage>
        <taxon>Eukaryota</taxon>
        <taxon>Sar</taxon>
        <taxon>Stramenopiles</taxon>
        <taxon>Ochrophyta</taxon>
        <taxon>Bolidophyceae</taxon>
        <taxon>Parmales</taxon>
        <taxon>Triparmaceae</taxon>
        <taxon>Triparma</taxon>
    </lineage>
</organism>
<dbReference type="OrthoDB" id="10254945at2759"/>
<evidence type="ECO:0000259" key="1">
    <source>
        <dbReference type="Pfam" id="PF01636"/>
    </source>
</evidence>
<sequence>MESASPTLEDLSDKKWSLDDLSELLGVDITSVAIKDGSEVHQSNSESSLLEMTTSSSKSTIVVFAKKVSRYLFPSKKWPDMRRTLCYIRNEIRFYKDYAPTLVRRGLSVPTLLGSTENFDTLGPDHMHCDPGPQPNLDEPLGGMLFLSFLPPSSYYQASPLSFSEVCSTLQAIARLHASAWEDVPLLTSLRNSTGIAGSYTLPNRNPIELDRVGKNWRKYITEFESVDPSFCCKPEIVNLGDRVQAIAKWISSQLSCTPTTPMATIQHGDFKAMNVFLPKDDGESAVLIDFASTGVGLPMSDVSMHLCHAIPPSLLSSPTSGEDAMLEVYYKQLEHAGVGVDRSKLSRQYALGCVDYFRFMTGRFYGFSTPSSYEKSAMNRNVSLINRSPEAAFAFAEKVEGYVRMFEAEVENEVTA</sequence>